<gene>
    <name evidence="2" type="ORF">DQ393_31385</name>
</gene>
<sequence>MAMNDGNTAMPKSNNPGEKSRGDPAQDAKGQSRRLLKSSRNNGVASAKPTVITGSDDATVNKKPPGTTKPEKDWDLNYDPREMNEGKYRG</sequence>
<evidence type="ECO:0000313" key="3">
    <source>
        <dbReference type="Proteomes" id="UP000251205"/>
    </source>
</evidence>
<accession>A0A329Y094</accession>
<dbReference type="AlphaFoldDB" id="A0A329Y094"/>
<proteinExistence type="predicted"/>
<comment type="caution">
    <text evidence="2">The sequence shown here is derived from an EMBL/GenBank/DDBJ whole genome shotgun (WGS) entry which is preliminary data.</text>
</comment>
<feature type="compositionally biased region" description="Basic and acidic residues" evidence="1">
    <location>
        <begin position="69"/>
        <end position="90"/>
    </location>
</feature>
<protein>
    <submittedName>
        <fullName evidence="2">Uncharacterized protein</fullName>
    </submittedName>
</protein>
<feature type="compositionally biased region" description="Polar residues" evidence="1">
    <location>
        <begin position="1"/>
        <end position="17"/>
    </location>
</feature>
<dbReference type="Proteomes" id="UP000251205">
    <property type="component" value="Unassembled WGS sequence"/>
</dbReference>
<organism evidence="2 3">
    <name type="scientific">Rhizobium tropici</name>
    <dbReference type="NCBI Taxonomy" id="398"/>
    <lineage>
        <taxon>Bacteria</taxon>
        <taxon>Pseudomonadati</taxon>
        <taxon>Pseudomonadota</taxon>
        <taxon>Alphaproteobacteria</taxon>
        <taxon>Hyphomicrobiales</taxon>
        <taxon>Rhizobiaceae</taxon>
        <taxon>Rhizobium/Agrobacterium group</taxon>
        <taxon>Rhizobium</taxon>
    </lineage>
</organism>
<name>A0A329Y094_RHITR</name>
<dbReference type="EMBL" id="QMKK01000061">
    <property type="protein sequence ID" value="RAX37321.1"/>
    <property type="molecule type" value="Genomic_DNA"/>
</dbReference>
<evidence type="ECO:0000256" key="1">
    <source>
        <dbReference type="SAM" id="MobiDB-lite"/>
    </source>
</evidence>
<feature type="region of interest" description="Disordered" evidence="1">
    <location>
        <begin position="1"/>
        <end position="90"/>
    </location>
</feature>
<reference evidence="2 3" key="1">
    <citation type="submission" date="2018-06" db="EMBL/GenBank/DDBJ databases">
        <title>Whole Genome Sequence of an efficient microsymbiont, Rhizobium tropici.</title>
        <authorList>
            <person name="Srinivasan R."/>
            <person name="Singh H.V."/>
            <person name="Srivastava R."/>
            <person name="Kumari B."/>
            <person name="Radhakrishna A."/>
        </authorList>
    </citation>
    <scope>NUCLEOTIDE SEQUENCE [LARGE SCALE GENOMIC DNA]</scope>
    <source>
        <strain evidence="2 3">IGFRI Rhizo-19</strain>
    </source>
</reference>
<dbReference type="OrthoDB" id="8117066at2"/>
<evidence type="ECO:0000313" key="2">
    <source>
        <dbReference type="EMBL" id="RAX37321.1"/>
    </source>
</evidence>